<dbReference type="Proteomes" id="UP001295794">
    <property type="component" value="Unassembled WGS sequence"/>
</dbReference>
<evidence type="ECO:0000256" key="1">
    <source>
        <dbReference type="SAM" id="MobiDB-lite"/>
    </source>
</evidence>
<reference evidence="2" key="1">
    <citation type="submission" date="2023-11" db="EMBL/GenBank/DDBJ databases">
        <authorList>
            <person name="De Vega J J."/>
            <person name="De Vega J J."/>
        </authorList>
    </citation>
    <scope>NUCLEOTIDE SEQUENCE</scope>
</reference>
<sequence>PSVRCPSPRDRPRRTAEPPRFPTREHAPRGIRAKEACGPGVLLECGWSASAFERVNRPRCLLATQIS</sequence>
<organism evidence="2 3">
    <name type="scientific">Mycena citricolor</name>
    <dbReference type="NCBI Taxonomy" id="2018698"/>
    <lineage>
        <taxon>Eukaryota</taxon>
        <taxon>Fungi</taxon>
        <taxon>Dikarya</taxon>
        <taxon>Basidiomycota</taxon>
        <taxon>Agaricomycotina</taxon>
        <taxon>Agaricomycetes</taxon>
        <taxon>Agaricomycetidae</taxon>
        <taxon>Agaricales</taxon>
        <taxon>Marasmiineae</taxon>
        <taxon>Mycenaceae</taxon>
        <taxon>Mycena</taxon>
    </lineage>
</organism>
<keyword evidence="3" id="KW-1185">Reference proteome</keyword>
<proteinExistence type="predicted"/>
<feature type="region of interest" description="Disordered" evidence="1">
    <location>
        <begin position="1"/>
        <end position="32"/>
    </location>
</feature>
<name>A0AAD2H4L5_9AGAR</name>
<feature type="compositionally biased region" description="Basic and acidic residues" evidence="1">
    <location>
        <begin position="7"/>
        <end position="32"/>
    </location>
</feature>
<feature type="non-terminal residue" evidence="2">
    <location>
        <position position="1"/>
    </location>
</feature>
<comment type="caution">
    <text evidence="2">The sequence shown here is derived from an EMBL/GenBank/DDBJ whole genome shotgun (WGS) entry which is preliminary data.</text>
</comment>
<dbReference type="EMBL" id="CAVNYO010000137">
    <property type="protein sequence ID" value="CAK5268084.1"/>
    <property type="molecule type" value="Genomic_DNA"/>
</dbReference>
<dbReference type="AlphaFoldDB" id="A0AAD2H4L5"/>
<evidence type="ECO:0000313" key="2">
    <source>
        <dbReference type="EMBL" id="CAK5268084.1"/>
    </source>
</evidence>
<evidence type="ECO:0000313" key="3">
    <source>
        <dbReference type="Proteomes" id="UP001295794"/>
    </source>
</evidence>
<protein>
    <submittedName>
        <fullName evidence="2">Uncharacterized protein</fullName>
    </submittedName>
</protein>
<accession>A0AAD2H4L5</accession>
<gene>
    <name evidence="2" type="ORF">MYCIT1_LOCUS11114</name>
</gene>